<evidence type="ECO:0000256" key="1">
    <source>
        <dbReference type="SAM" id="MobiDB-lite"/>
    </source>
</evidence>
<sequence>MKCGWPCQSLPPSCIFAQEPQTRSNKHTLCRGVRAWPSPAASVRPSRPSGRWRLPVSRPEPRRRRRLAGRLGSRRPGAKPREPRWRRPSVGRLSGAFFIACSANTVFAYSTPSGWSSSRCWCEAASEPLSAFMALRSLWVAYRSPPPGSFEVPAFIPRALVTWVRVTIRTSYKVARGSVADALYSWRHTLRMIRPARLH</sequence>
<gene>
    <name evidence="2" type="ORF">HPB51_010389</name>
</gene>
<dbReference type="EMBL" id="JABSTU010000010">
    <property type="protein sequence ID" value="KAH8018668.1"/>
    <property type="molecule type" value="Genomic_DNA"/>
</dbReference>
<reference evidence="2" key="1">
    <citation type="journal article" date="2020" name="Cell">
        <title>Large-Scale Comparative Analyses of Tick Genomes Elucidate Their Genetic Diversity and Vector Capacities.</title>
        <authorList>
            <consortium name="Tick Genome and Microbiome Consortium (TIGMIC)"/>
            <person name="Jia N."/>
            <person name="Wang J."/>
            <person name="Shi W."/>
            <person name="Du L."/>
            <person name="Sun Y."/>
            <person name="Zhan W."/>
            <person name="Jiang J.F."/>
            <person name="Wang Q."/>
            <person name="Zhang B."/>
            <person name="Ji P."/>
            <person name="Bell-Sakyi L."/>
            <person name="Cui X.M."/>
            <person name="Yuan T.T."/>
            <person name="Jiang B.G."/>
            <person name="Yang W.F."/>
            <person name="Lam T.T."/>
            <person name="Chang Q.C."/>
            <person name="Ding S.J."/>
            <person name="Wang X.J."/>
            <person name="Zhu J.G."/>
            <person name="Ruan X.D."/>
            <person name="Zhao L."/>
            <person name="Wei J.T."/>
            <person name="Ye R.Z."/>
            <person name="Que T.C."/>
            <person name="Du C.H."/>
            <person name="Zhou Y.H."/>
            <person name="Cheng J.X."/>
            <person name="Dai P.F."/>
            <person name="Guo W.B."/>
            <person name="Han X.H."/>
            <person name="Huang E.J."/>
            <person name="Li L.F."/>
            <person name="Wei W."/>
            <person name="Gao Y.C."/>
            <person name="Liu J.Z."/>
            <person name="Shao H.Z."/>
            <person name="Wang X."/>
            <person name="Wang C.C."/>
            <person name="Yang T.C."/>
            <person name="Huo Q.B."/>
            <person name="Li W."/>
            <person name="Chen H.Y."/>
            <person name="Chen S.E."/>
            <person name="Zhou L.G."/>
            <person name="Ni X.B."/>
            <person name="Tian J.H."/>
            <person name="Sheng Y."/>
            <person name="Liu T."/>
            <person name="Pan Y.S."/>
            <person name="Xia L.Y."/>
            <person name="Li J."/>
            <person name="Zhao F."/>
            <person name="Cao W.C."/>
        </authorList>
    </citation>
    <scope>NUCLEOTIDE SEQUENCE</scope>
    <source>
        <strain evidence="2">Rmic-2018</strain>
    </source>
</reference>
<reference evidence="2" key="2">
    <citation type="submission" date="2021-09" db="EMBL/GenBank/DDBJ databases">
        <authorList>
            <person name="Jia N."/>
            <person name="Wang J."/>
            <person name="Shi W."/>
            <person name="Du L."/>
            <person name="Sun Y."/>
            <person name="Zhan W."/>
            <person name="Jiang J."/>
            <person name="Wang Q."/>
            <person name="Zhang B."/>
            <person name="Ji P."/>
            <person name="Sakyi L.B."/>
            <person name="Cui X."/>
            <person name="Yuan T."/>
            <person name="Jiang B."/>
            <person name="Yang W."/>
            <person name="Lam T.T.-Y."/>
            <person name="Chang Q."/>
            <person name="Ding S."/>
            <person name="Wang X."/>
            <person name="Zhu J."/>
            <person name="Ruan X."/>
            <person name="Zhao L."/>
            <person name="Wei J."/>
            <person name="Que T."/>
            <person name="Du C."/>
            <person name="Cheng J."/>
            <person name="Dai P."/>
            <person name="Han X."/>
            <person name="Huang E."/>
            <person name="Gao Y."/>
            <person name="Liu J."/>
            <person name="Shao H."/>
            <person name="Ye R."/>
            <person name="Li L."/>
            <person name="Wei W."/>
            <person name="Wang X."/>
            <person name="Wang C."/>
            <person name="Huo Q."/>
            <person name="Li W."/>
            <person name="Guo W."/>
            <person name="Chen H."/>
            <person name="Chen S."/>
            <person name="Zhou L."/>
            <person name="Zhou L."/>
            <person name="Ni X."/>
            <person name="Tian J."/>
            <person name="Zhou Y."/>
            <person name="Sheng Y."/>
            <person name="Liu T."/>
            <person name="Pan Y."/>
            <person name="Xia L."/>
            <person name="Li J."/>
            <person name="Zhao F."/>
            <person name="Cao W."/>
        </authorList>
    </citation>
    <scope>NUCLEOTIDE SEQUENCE</scope>
    <source>
        <strain evidence="2">Rmic-2018</strain>
        <tissue evidence="2">Larvae</tissue>
    </source>
</reference>
<accession>A0A9J6D955</accession>
<evidence type="ECO:0000313" key="2">
    <source>
        <dbReference type="EMBL" id="KAH8018668.1"/>
    </source>
</evidence>
<feature type="region of interest" description="Disordered" evidence="1">
    <location>
        <begin position="39"/>
        <end position="87"/>
    </location>
</feature>
<proteinExistence type="predicted"/>
<feature type="compositionally biased region" description="Low complexity" evidence="1">
    <location>
        <begin position="39"/>
        <end position="57"/>
    </location>
</feature>
<dbReference type="Proteomes" id="UP000821866">
    <property type="component" value="Chromosome 8"/>
</dbReference>
<dbReference type="AlphaFoldDB" id="A0A9J6D955"/>
<keyword evidence="3" id="KW-1185">Reference proteome</keyword>
<comment type="caution">
    <text evidence="2">The sequence shown here is derived from an EMBL/GenBank/DDBJ whole genome shotgun (WGS) entry which is preliminary data.</text>
</comment>
<name>A0A9J6D955_RHIMP</name>
<evidence type="ECO:0000313" key="3">
    <source>
        <dbReference type="Proteomes" id="UP000821866"/>
    </source>
</evidence>
<feature type="compositionally biased region" description="Basic residues" evidence="1">
    <location>
        <begin position="61"/>
        <end position="78"/>
    </location>
</feature>
<organism evidence="2 3">
    <name type="scientific">Rhipicephalus microplus</name>
    <name type="common">Cattle tick</name>
    <name type="synonym">Boophilus microplus</name>
    <dbReference type="NCBI Taxonomy" id="6941"/>
    <lineage>
        <taxon>Eukaryota</taxon>
        <taxon>Metazoa</taxon>
        <taxon>Ecdysozoa</taxon>
        <taxon>Arthropoda</taxon>
        <taxon>Chelicerata</taxon>
        <taxon>Arachnida</taxon>
        <taxon>Acari</taxon>
        <taxon>Parasitiformes</taxon>
        <taxon>Ixodida</taxon>
        <taxon>Ixodoidea</taxon>
        <taxon>Ixodidae</taxon>
        <taxon>Rhipicephalinae</taxon>
        <taxon>Rhipicephalus</taxon>
        <taxon>Boophilus</taxon>
    </lineage>
</organism>
<protein>
    <submittedName>
        <fullName evidence="2">Uncharacterized protein</fullName>
    </submittedName>
</protein>